<dbReference type="PANTHER" id="PTHR24020:SF87">
    <property type="entry name" value="COLLAGEN ALPHA-1(VI) CHAIN-LIKE"/>
    <property type="match status" value="1"/>
</dbReference>
<name>A0A9Q1D3B3_CONCO</name>
<dbReference type="OrthoDB" id="5317514at2759"/>
<gene>
    <name evidence="3" type="ORF">COCON_G00191980</name>
</gene>
<evidence type="ECO:0000313" key="4">
    <source>
        <dbReference type="Proteomes" id="UP001152803"/>
    </source>
</evidence>
<feature type="transmembrane region" description="Helical" evidence="1">
    <location>
        <begin position="21"/>
        <end position="38"/>
    </location>
</feature>
<accession>A0A9Q1D3B3</accession>
<dbReference type="Gene3D" id="3.40.50.410">
    <property type="entry name" value="von Willebrand factor, type A domain"/>
    <property type="match status" value="2"/>
</dbReference>
<protein>
    <recommendedName>
        <fullName evidence="2">VWFA domain-containing protein</fullName>
    </recommendedName>
</protein>
<dbReference type="SUPFAM" id="SSF53300">
    <property type="entry name" value="vWA-like"/>
    <property type="match status" value="2"/>
</dbReference>
<keyword evidence="4" id="KW-1185">Reference proteome</keyword>
<evidence type="ECO:0000256" key="1">
    <source>
        <dbReference type="SAM" id="Phobius"/>
    </source>
</evidence>
<dbReference type="InterPro" id="IPR002035">
    <property type="entry name" value="VWF_A"/>
</dbReference>
<dbReference type="InterPro" id="IPR050525">
    <property type="entry name" value="ECM_Assembly_Org"/>
</dbReference>
<dbReference type="Proteomes" id="UP001152803">
    <property type="component" value="Unassembled WGS sequence"/>
</dbReference>
<dbReference type="PANTHER" id="PTHR24020">
    <property type="entry name" value="COLLAGEN ALPHA"/>
    <property type="match status" value="1"/>
</dbReference>
<keyword evidence="1" id="KW-0812">Transmembrane</keyword>
<proteinExistence type="predicted"/>
<sequence>MFQSVSGKQVISKKVIKMIHGYILLAVICSTAGVNIFTTPVRHLQGKGDDLFGQTIIESQPGVLVASPVQMVHCTMGQENCTKVNTTDQLIHRQRRYTKGSNNNNNNDNQNEADAGTEIAFVLDGSGSIDPPDFEKAKDSIINTMKKVWETCFTCNFAIVQYGRNIRTELSLLENKNGTKAIEKVKSIEQIMHYTKTASAINHVLEHVFVAENGSKEEARKIMIIITDGIIFLDEMKLTDVLNSPKMKNILRLAIGVGNVVNDTKAIQELKEIASDPDEDHLFFVDDYSGLGEKLSKFKKTITGIEDAGTEIAFVLDGSGSIDPPDFQKAKDFICNTMKKVWETCFTCNFAIVQYGRDIRTELSLLENENGRKAIEKVKSLEQIMHYTKTASAINHVLEHVFVAENGSKEEARKIMIIITDGRIFLDQMNLTDVLNSPKMKNILRLAIGVGDVANDTRAIQELKEIASDPDEDHLFLVDDYSGLDEKLLKFEKTITGIEDQLIHRQRRYTNSNNNDKTRIMMKIMRMKMT</sequence>
<keyword evidence="1" id="KW-0472">Membrane</keyword>
<keyword evidence="1" id="KW-1133">Transmembrane helix</keyword>
<dbReference type="PROSITE" id="PS50234">
    <property type="entry name" value="VWFA"/>
    <property type="match status" value="2"/>
</dbReference>
<dbReference type="PRINTS" id="PR00453">
    <property type="entry name" value="VWFADOMAIN"/>
</dbReference>
<feature type="domain" description="VWFA" evidence="2">
    <location>
        <begin position="118"/>
        <end position="302"/>
    </location>
</feature>
<evidence type="ECO:0000259" key="2">
    <source>
        <dbReference type="PROSITE" id="PS50234"/>
    </source>
</evidence>
<dbReference type="Pfam" id="PF00092">
    <property type="entry name" value="VWA"/>
    <property type="match status" value="2"/>
</dbReference>
<feature type="domain" description="VWFA" evidence="2">
    <location>
        <begin position="311"/>
        <end position="495"/>
    </location>
</feature>
<dbReference type="AlphaFoldDB" id="A0A9Q1D3B3"/>
<dbReference type="SMART" id="SM00327">
    <property type="entry name" value="VWA"/>
    <property type="match status" value="2"/>
</dbReference>
<dbReference type="InterPro" id="IPR036465">
    <property type="entry name" value="vWFA_dom_sf"/>
</dbReference>
<evidence type="ECO:0000313" key="3">
    <source>
        <dbReference type="EMBL" id="KAJ8257046.1"/>
    </source>
</evidence>
<organism evidence="3 4">
    <name type="scientific">Conger conger</name>
    <name type="common">Conger eel</name>
    <name type="synonym">Muraena conger</name>
    <dbReference type="NCBI Taxonomy" id="82655"/>
    <lineage>
        <taxon>Eukaryota</taxon>
        <taxon>Metazoa</taxon>
        <taxon>Chordata</taxon>
        <taxon>Craniata</taxon>
        <taxon>Vertebrata</taxon>
        <taxon>Euteleostomi</taxon>
        <taxon>Actinopterygii</taxon>
        <taxon>Neopterygii</taxon>
        <taxon>Teleostei</taxon>
        <taxon>Anguilliformes</taxon>
        <taxon>Congridae</taxon>
        <taxon>Conger</taxon>
    </lineage>
</organism>
<dbReference type="EMBL" id="JAFJMO010000014">
    <property type="protein sequence ID" value="KAJ8257046.1"/>
    <property type="molecule type" value="Genomic_DNA"/>
</dbReference>
<reference evidence="3" key="1">
    <citation type="journal article" date="2023" name="Science">
        <title>Genome structures resolve the early diversification of teleost fishes.</title>
        <authorList>
            <person name="Parey E."/>
            <person name="Louis A."/>
            <person name="Montfort J."/>
            <person name="Bouchez O."/>
            <person name="Roques C."/>
            <person name="Iampietro C."/>
            <person name="Lluch J."/>
            <person name="Castinel A."/>
            <person name="Donnadieu C."/>
            <person name="Desvignes T."/>
            <person name="Floi Bucao C."/>
            <person name="Jouanno E."/>
            <person name="Wen M."/>
            <person name="Mejri S."/>
            <person name="Dirks R."/>
            <person name="Jansen H."/>
            <person name="Henkel C."/>
            <person name="Chen W.J."/>
            <person name="Zahm M."/>
            <person name="Cabau C."/>
            <person name="Klopp C."/>
            <person name="Thompson A.W."/>
            <person name="Robinson-Rechavi M."/>
            <person name="Braasch I."/>
            <person name="Lecointre G."/>
            <person name="Bobe J."/>
            <person name="Postlethwait J.H."/>
            <person name="Berthelot C."/>
            <person name="Roest Crollius H."/>
            <person name="Guiguen Y."/>
        </authorList>
    </citation>
    <scope>NUCLEOTIDE SEQUENCE</scope>
    <source>
        <strain evidence="3">Concon-B</strain>
    </source>
</reference>
<comment type="caution">
    <text evidence="3">The sequence shown here is derived from an EMBL/GenBank/DDBJ whole genome shotgun (WGS) entry which is preliminary data.</text>
</comment>